<dbReference type="PROSITE" id="PS50850">
    <property type="entry name" value="MFS"/>
    <property type="match status" value="1"/>
</dbReference>
<dbReference type="PANTHER" id="PTHR23504">
    <property type="entry name" value="MAJOR FACILITATOR SUPERFAMILY DOMAIN-CONTAINING PROTEIN 10"/>
    <property type="match status" value="1"/>
</dbReference>
<dbReference type="InterPro" id="IPR011701">
    <property type="entry name" value="MFS"/>
</dbReference>
<feature type="transmembrane region" description="Helical" evidence="7">
    <location>
        <begin position="64"/>
        <end position="80"/>
    </location>
</feature>
<evidence type="ECO:0000256" key="3">
    <source>
        <dbReference type="ARBA" id="ARBA00022692"/>
    </source>
</evidence>
<dbReference type="Gene3D" id="1.20.1250.20">
    <property type="entry name" value="MFS general substrate transporter like domains"/>
    <property type="match status" value="1"/>
</dbReference>
<feature type="transmembrane region" description="Helical" evidence="7">
    <location>
        <begin position="308"/>
        <end position="327"/>
    </location>
</feature>
<dbReference type="EMBL" id="CCBP010000100">
    <property type="protein sequence ID" value="CDO71289.1"/>
    <property type="molecule type" value="Genomic_DNA"/>
</dbReference>
<evidence type="ECO:0000256" key="4">
    <source>
        <dbReference type="ARBA" id="ARBA00022989"/>
    </source>
</evidence>
<evidence type="ECO:0000256" key="2">
    <source>
        <dbReference type="ARBA" id="ARBA00022448"/>
    </source>
</evidence>
<sequence>MGKVERVVFLSLVLDLFVYTPKSHPQRWDIVLLGGLMGSVFSALQWFISPRIGALSDKYGRKRILLLTMIGNILSALVWLKSTTFATYLLSRVIGGLSEGNVQLAIAILSDVTSPENRAKALAHVGIAFAICFIIGPPIGAYFASRPLPSSITASGIEFNVYAVPAALTVLLLTVETIFLIVALPETRGKHAQSVPAKAATNGAANETSNGKANGVNGTATRQTSRQATVAERIQMLKTLQHLHFLFLGIFSGVEFTLTFLTFDLFDWNNKENGALIGSIGIISALLQGGYVRRALAKVGEGNMARRGIMSCAVGLIFLTILPNLVATHRTVAIRLLQAAAACMAMTSATVVNSLTAYASLQCDDVSVDPDTGKTVEEHPELAKGKALGKFRSSGQLGRALGPILACASYWTFGPSLTYAVSAVAMFALSAKMKSVTKRRTVSSAKSE</sequence>
<dbReference type="PRINTS" id="PR01035">
    <property type="entry name" value="TCRTETA"/>
</dbReference>
<keyword evidence="3 7" id="KW-0812">Transmembrane</keyword>
<dbReference type="PANTHER" id="PTHR23504:SF31">
    <property type="entry name" value="MAJOR FACILITATOR SUPERFAMILY DOMAIN-CONTAINING PROTEIN 10"/>
    <property type="match status" value="1"/>
</dbReference>
<dbReference type="InterPro" id="IPR036259">
    <property type="entry name" value="MFS_trans_sf"/>
</dbReference>
<evidence type="ECO:0000259" key="8">
    <source>
        <dbReference type="PROSITE" id="PS50850"/>
    </source>
</evidence>
<protein>
    <recommendedName>
        <fullName evidence="8">Major facilitator superfamily (MFS) profile domain-containing protein</fullName>
    </recommendedName>
</protein>
<feature type="transmembrane region" description="Helical" evidence="7">
    <location>
        <begin position="275"/>
        <end position="296"/>
    </location>
</feature>
<dbReference type="InterPro" id="IPR005829">
    <property type="entry name" value="Sugar_transporter_CS"/>
</dbReference>
<comment type="caution">
    <text evidence="9">The sequence shown here is derived from an EMBL/GenBank/DDBJ whole genome shotgun (WGS) entry which is preliminary data.</text>
</comment>
<feature type="transmembrane region" description="Helical" evidence="7">
    <location>
        <begin position="163"/>
        <end position="184"/>
    </location>
</feature>
<dbReference type="InterPro" id="IPR001958">
    <property type="entry name" value="Tet-R_TetA/multi-R_MdtG-like"/>
</dbReference>
<dbReference type="Pfam" id="PF07690">
    <property type="entry name" value="MFS_1"/>
    <property type="match status" value="1"/>
</dbReference>
<feature type="region of interest" description="Disordered" evidence="6">
    <location>
        <begin position="198"/>
        <end position="222"/>
    </location>
</feature>
<feature type="transmembrane region" description="Helical" evidence="7">
    <location>
        <begin position="121"/>
        <end position="143"/>
    </location>
</feature>
<dbReference type="GO" id="GO:0022857">
    <property type="term" value="F:transmembrane transporter activity"/>
    <property type="evidence" value="ECO:0007669"/>
    <property type="project" value="InterPro"/>
</dbReference>
<evidence type="ECO:0000256" key="1">
    <source>
        <dbReference type="ARBA" id="ARBA00004141"/>
    </source>
</evidence>
<keyword evidence="10" id="KW-1185">Reference proteome</keyword>
<feature type="transmembrane region" description="Helical" evidence="7">
    <location>
        <begin position="410"/>
        <end position="431"/>
    </location>
</feature>
<feature type="domain" description="Major facilitator superfamily (MFS) profile" evidence="8">
    <location>
        <begin position="1"/>
        <end position="440"/>
    </location>
</feature>
<evidence type="ECO:0000313" key="10">
    <source>
        <dbReference type="Proteomes" id="UP000029665"/>
    </source>
</evidence>
<evidence type="ECO:0000256" key="7">
    <source>
        <dbReference type="SAM" id="Phobius"/>
    </source>
</evidence>
<keyword evidence="2" id="KW-0813">Transport</keyword>
<keyword evidence="5 7" id="KW-0472">Membrane</keyword>
<dbReference type="PROSITE" id="PS00216">
    <property type="entry name" value="SUGAR_TRANSPORT_1"/>
    <property type="match status" value="1"/>
</dbReference>
<evidence type="ECO:0000313" key="9">
    <source>
        <dbReference type="EMBL" id="CDO71289.1"/>
    </source>
</evidence>
<evidence type="ECO:0000256" key="5">
    <source>
        <dbReference type="ARBA" id="ARBA00023136"/>
    </source>
</evidence>
<feature type="compositionally biased region" description="Polar residues" evidence="6">
    <location>
        <begin position="203"/>
        <end position="222"/>
    </location>
</feature>
<dbReference type="GO" id="GO:0016020">
    <property type="term" value="C:membrane"/>
    <property type="evidence" value="ECO:0007669"/>
    <property type="project" value="UniProtKB-SubCell"/>
</dbReference>
<dbReference type="OrthoDB" id="196650at2759"/>
<dbReference type="SUPFAM" id="SSF103473">
    <property type="entry name" value="MFS general substrate transporter"/>
    <property type="match status" value="1"/>
</dbReference>
<organism evidence="9 10">
    <name type="scientific">Pycnoporus cinnabarinus</name>
    <name type="common">Cinnabar-red polypore</name>
    <name type="synonym">Trametes cinnabarina</name>
    <dbReference type="NCBI Taxonomy" id="5643"/>
    <lineage>
        <taxon>Eukaryota</taxon>
        <taxon>Fungi</taxon>
        <taxon>Dikarya</taxon>
        <taxon>Basidiomycota</taxon>
        <taxon>Agaricomycotina</taxon>
        <taxon>Agaricomycetes</taxon>
        <taxon>Polyporales</taxon>
        <taxon>Polyporaceae</taxon>
        <taxon>Trametes</taxon>
    </lineage>
</organism>
<comment type="subcellular location">
    <subcellularLocation>
        <location evidence="1">Membrane</location>
        <topology evidence="1">Multi-pass membrane protein</topology>
    </subcellularLocation>
</comment>
<gene>
    <name evidence="9" type="ORF">BN946_scf184908.g46</name>
</gene>
<proteinExistence type="predicted"/>
<name>A0A060SGG4_PYCCI</name>
<feature type="transmembrane region" description="Helical" evidence="7">
    <location>
        <begin position="243"/>
        <end position="263"/>
    </location>
</feature>
<dbReference type="Proteomes" id="UP000029665">
    <property type="component" value="Unassembled WGS sequence"/>
</dbReference>
<dbReference type="HOGENOM" id="CLU_001265_10_2_1"/>
<reference evidence="9" key="1">
    <citation type="submission" date="2014-01" db="EMBL/GenBank/DDBJ databases">
        <title>The genome of the white-rot fungus Pycnoporus cinnabarinus: a basidiomycete model with a versatile arsenal for lignocellulosic biomass breakdown.</title>
        <authorList>
            <person name="Levasseur A."/>
            <person name="Lomascolo A."/>
            <person name="Ruiz-Duenas F.J."/>
            <person name="Uzan E."/>
            <person name="Piumi F."/>
            <person name="Kues U."/>
            <person name="Ram A.F.J."/>
            <person name="Murat C."/>
            <person name="Haon M."/>
            <person name="Benoit I."/>
            <person name="Arfi Y."/>
            <person name="Chevret D."/>
            <person name="Drula E."/>
            <person name="Kwon M.J."/>
            <person name="Gouret P."/>
            <person name="Lesage-Meessen L."/>
            <person name="Lombard V."/>
            <person name="Mariette J."/>
            <person name="Noirot C."/>
            <person name="Park J."/>
            <person name="Patyshakuliyeva A."/>
            <person name="Wieneger R.A.B."/>
            <person name="Wosten H.A.B."/>
            <person name="Martin F."/>
            <person name="Coutinho P.M."/>
            <person name="de Vries R."/>
            <person name="Martinez A.T."/>
            <person name="Klopp C."/>
            <person name="Pontarotti P."/>
            <person name="Henrissat B."/>
            <person name="Record E."/>
        </authorList>
    </citation>
    <scope>NUCLEOTIDE SEQUENCE [LARGE SCALE GENOMIC DNA]</scope>
    <source>
        <strain evidence="9">BRFM137</strain>
    </source>
</reference>
<accession>A0A060SGG4</accession>
<keyword evidence="4 7" id="KW-1133">Transmembrane helix</keyword>
<feature type="transmembrane region" description="Helical" evidence="7">
    <location>
        <begin position="30"/>
        <end position="52"/>
    </location>
</feature>
<dbReference type="OMA" id="EWYVNIS"/>
<evidence type="ECO:0000256" key="6">
    <source>
        <dbReference type="SAM" id="MobiDB-lite"/>
    </source>
</evidence>
<dbReference type="InterPro" id="IPR020846">
    <property type="entry name" value="MFS_dom"/>
</dbReference>
<dbReference type="AlphaFoldDB" id="A0A060SGG4"/>